<feature type="coiled-coil region" evidence="1">
    <location>
        <begin position="196"/>
        <end position="223"/>
    </location>
</feature>
<dbReference type="CDD" id="cd12193">
    <property type="entry name" value="bZIP_GCN4"/>
    <property type="match status" value="1"/>
</dbReference>
<dbReference type="EMBL" id="KV454299">
    <property type="protein sequence ID" value="ODQ70953.1"/>
    <property type="molecule type" value="Genomic_DNA"/>
</dbReference>
<dbReference type="GO" id="GO:0003700">
    <property type="term" value="F:DNA-binding transcription factor activity"/>
    <property type="evidence" value="ECO:0007669"/>
    <property type="project" value="InterPro"/>
</dbReference>
<dbReference type="AlphaFoldDB" id="A0A1E3PZT2"/>
<protein>
    <recommendedName>
        <fullName evidence="4">BZIP domain-containing protein</fullName>
    </recommendedName>
</protein>
<evidence type="ECO:0000256" key="1">
    <source>
        <dbReference type="SAM" id="Coils"/>
    </source>
</evidence>
<reference evidence="2 3" key="1">
    <citation type="journal article" date="2016" name="Proc. Natl. Acad. Sci. U.S.A.">
        <title>Comparative genomics of biotechnologically important yeasts.</title>
        <authorList>
            <person name="Riley R."/>
            <person name="Haridas S."/>
            <person name="Wolfe K.H."/>
            <person name="Lopes M.R."/>
            <person name="Hittinger C.T."/>
            <person name="Goeker M."/>
            <person name="Salamov A.A."/>
            <person name="Wisecaver J.H."/>
            <person name="Long T.M."/>
            <person name="Calvey C.H."/>
            <person name="Aerts A.L."/>
            <person name="Barry K.W."/>
            <person name="Choi C."/>
            <person name="Clum A."/>
            <person name="Coughlan A.Y."/>
            <person name="Deshpande S."/>
            <person name="Douglass A.P."/>
            <person name="Hanson S.J."/>
            <person name="Klenk H.-P."/>
            <person name="LaButti K.M."/>
            <person name="Lapidus A."/>
            <person name="Lindquist E.A."/>
            <person name="Lipzen A.M."/>
            <person name="Meier-Kolthoff J.P."/>
            <person name="Ohm R.A."/>
            <person name="Otillar R.P."/>
            <person name="Pangilinan J.L."/>
            <person name="Peng Y."/>
            <person name="Rokas A."/>
            <person name="Rosa C.A."/>
            <person name="Scheuner C."/>
            <person name="Sibirny A.A."/>
            <person name="Slot J.C."/>
            <person name="Stielow J.B."/>
            <person name="Sun H."/>
            <person name="Kurtzman C.P."/>
            <person name="Blackwell M."/>
            <person name="Grigoriev I.V."/>
            <person name="Jeffries T.W."/>
        </authorList>
    </citation>
    <scope>NUCLEOTIDE SEQUENCE [LARGE SCALE GENOMIC DNA]</scope>
    <source>
        <strain evidence="2 3">NRRL Y-11557</strain>
    </source>
</reference>
<evidence type="ECO:0000313" key="3">
    <source>
        <dbReference type="Proteomes" id="UP000094385"/>
    </source>
</evidence>
<keyword evidence="1" id="KW-0175">Coiled coil</keyword>
<gene>
    <name evidence="2" type="ORF">LIPSTDRAFT_65382</name>
</gene>
<dbReference type="STRING" id="675824.A0A1E3PZT2"/>
<name>A0A1E3PZT2_LIPST</name>
<dbReference type="Proteomes" id="UP000094385">
    <property type="component" value="Unassembled WGS sequence"/>
</dbReference>
<keyword evidence="3" id="KW-1185">Reference proteome</keyword>
<dbReference type="OrthoDB" id="10671660at2759"/>
<accession>A0A1E3PZT2</accession>
<evidence type="ECO:0000313" key="2">
    <source>
        <dbReference type="EMBL" id="ODQ70953.1"/>
    </source>
</evidence>
<dbReference type="Gene3D" id="3.30.160.60">
    <property type="entry name" value="Classic Zinc Finger"/>
    <property type="match status" value="1"/>
</dbReference>
<evidence type="ECO:0008006" key="4">
    <source>
        <dbReference type="Google" id="ProtNLM"/>
    </source>
</evidence>
<proteinExistence type="predicted"/>
<dbReference type="SUPFAM" id="SSF57959">
    <property type="entry name" value="Leucine zipper domain"/>
    <property type="match status" value="1"/>
</dbReference>
<organism evidence="2 3">
    <name type="scientific">Lipomyces starkeyi NRRL Y-11557</name>
    <dbReference type="NCBI Taxonomy" id="675824"/>
    <lineage>
        <taxon>Eukaryota</taxon>
        <taxon>Fungi</taxon>
        <taxon>Dikarya</taxon>
        <taxon>Ascomycota</taxon>
        <taxon>Saccharomycotina</taxon>
        <taxon>Lipomycetes</taxon>
        <taxon>Lipomycetales</taxon>
        <taxon>Lipomycetaceae</taxon>
        <taxon>Lipomyces</taxon>
    </lineage>
</organism>
<dbReference type="InterPro" id="IPR046347">
    <property type="entry name" value="bZIP_sf"/>
</dbReference>
<sequence>MPLFSPVYTQTPAPSRHAHCVNAPACFPQLASDNSYPSGTFSSFEHPPLPNYEPLPSDPFFDSNALSSTVDTDAFAIPGAQSFLCHPIDGSQHVSPTALLPPSSDILTSSHLEPEFADPLSFVIATSNGSANLDFVAESEPAFDSSTGSTQALPAHSASAPAIDLVVADSEIHFVANADKMTARRIRNTVTAQRHRQNNVRRIRELEKLLDECEASKERWKKRALRLGWNESAHE</sequence>